<evidence type="ECO:0000256" key="3">
    <source>
        <dbReference type="ARBA" id="ARBA00022692"/>
    </source>
</evidence>
<evidence type="ECO:0000313" key="7">
    <source>
        <dbReference type="EMBL" id="NYF40600.1"/>
    </source>
</evidence>
<keyword evidence="8" id="KW-1185">Reference proteome</keyword>
<dbReference type="InterPro" id="IPR005496">
    <property type="entry name" value="Integral_membrane_TerC"/>
</dbReference>
<dbReference type="EMBL" id="JACCCO010000001">
    <property type="protein sequence ID" value="NYF40600.1"/>
    <property type="molecule type" value="Genomic_DNA"/>
</dbReference>
<comment type="subcellular location">
    <subcellularLocation>
        <location evidence="1">Membrane</location>
        <topology evidence="1">Multi-pass membrane protein</topology>
    </subcellularLocation>
</comment>
<keyword evidence="4 6" id="KW-1133">Transmembrane helix</keyword>
<dbReference type="GO" id="GO:0016020">
    <property type="term" value="C:membrane"/>
    <property type="evidence" value="ECO:0007669"/>
    <property type="project" value="UniProtKB-SubCell"/>
</dbReference>
<comment type="caution">
    <text evidence="7">The sequence shown here is derived from an EMBL/GenBank/DDBJ whole genome shotgun (WGS) entry which is preliminary data.</text>
</comment>
<evidence type="ECO:0000256" key="2">
    <source>
        <dbReference type="ARBA" id="ARBA00007511"/>
    </source>
</evidence>
<feature type="transmembrane region" description="Helical" evidence="6">
    <location>
        <begin position="270"/>
        <end position="294"/>
    </location>
</feature>
<dbReference type="PANTHER" id="PTHR30238">
    <property type="entry name" value="MEMBRANE BOUND PREDICTED REDOX MODULATOR"/>
    <property type="match status" value="1"/>
</dbReference>
<evidence type="ECO:0000256" key="1">
    <source>
        <dbReference type="ARBA" id="ARBA00004141"/>
    </source>
</evidence>
<protein>
    <submittedName>
        <fullName evidence="7">TerC family integral membrane protein</fullName>
    </submittedName>
</protein>
<feature type="transmembrane region" description="Helical" evidence="6">
    <location>
        <begin position="110"/>
        <end position="130"/>
    </location>
</feature>
<feature type="transmembrane region" description="Helical" evidence="6">
    <location>
        <begin position="175"/>
        <end position="197"/>
    </location>
</feature>
<reference evidence="7 8" key="1">
    <citation type="submission" date="2020-07" db="EMBL/GenBank/DDBJ databases">
        <title>Sequencing the genomes of 1000 actinobacteria strains.</title>
        <authorList>
            <person name="Klenk H.-P."/>
        </authorList>
    </citation>
    <scope>NUCLEOTIDE SEQUENCE [LARGE SCALE GENOMIC DNA]</scope>
    <source>
        <strain evidence="7 8">DSM 45763</strain>
    </source>
</reference>
<feature type="transmembrane region" description="Helical" evidence="6">
    <location>
        <begin position="150"/>
        <end position="168"/>
    </location>
</feature>
<dbReference type="NCBIfam" id="TIGR03718">
    <property type="entry name" value="R_switched_Alx"/>
    <property type="match status" value="1"/>
</dbReference>
<sequence length="400" mass="42644">MSAVLSMPAVHSPPVAFPAATVFETSTALPAPAFDGSAALPAPVFEGSAAPQAAALGASGAPSGADPLSAGLQTIGSPQLWGISVAVLVLLLALDFVLTRRPHEVRMREAVAWSVFYLALPLLFGVYLWMAFGSAQAVEFFTGYVVEKSLSVDNLFVFMLLLAAFAVPTALAQRVLLYGIIGALVLRAIFIALGAAVLQSGTWAFLLFGAILIFTAVKIIREALSDKEQHVDVSSMRAVRLVRRFMPVTDDYRGSRLVVHENGRRALTPLALAIVAVFATDIVFAVDSVPAVYGVTEDPFIVFATNAFALLGLRALYFVLLGVLAKLRHLNHGLGVILAFIGVKLVLHWAHGVWTWVPEVPTPLSLGVIVVVLAVVTLTSVHANRRDARLSSPDEHESHS</sequence>
<dbReference type="PANTHER" id="PTHR30238:SF0">
    <property type="entry name" value="THYLAKOID MEMBRANE PROTEIN TERC, CHLOROPLASTIC"/>
    <property type="match status" value="1"/>
</dbReference>
<dbReference type="Proteomes" id="UP000576393">
    <property type="component" value="Unassembled WGS sequence"/>
</dbReference>
<evidence type="ECO:0000256" key="6">
    <source>
        <dbReference type="SAM" id="Phobius"/>
    </source>
</evidence>
<proteinExistence type="inferred from homology"/>
<feature type="transmembrane region" description="Helical" evidence="6">
    <location>
        <begin position="300"/>
        <end position="324"/>
    </location>
</feature>
<dbReference type="Pfam" id="PF03741">
    <property type="entry name" value="TerC"/>
    <property type="match status" value="1"/>
</dbReference>
<evidence type="ECO:0000256" key="4">
    <source>
        <dbReference type="ARBA" id="ARBA00022989"/>
    </source>
</evidence>
<comment type="similarity">
    <text evidence="2">Belongs to the TerC family.</text>
</comment>
<feature type="transmembrane region" description="Helical" evidence="6">
    <location>
        <begin position="203"/>
        <end position="220"/>
    </location>
</feature>
<evidence type="ECO:0000313" key="8">
    <source>
        <dbReference type="Proteomes" id="UP000576393"/>
    </source>
</evidence>
<feature type="transmembrane region" description="Helical" evidence="6">
    <location>
        <begin position="363"/>
        <end position="381"/>
    </location>
</feature>
<evidence type="ECO:0000256" key="5">
    <source>
        <dbReference type="ARBA" id="ARBA00023136"/>
    </source>
</evidence>
<feature type="transmembrane region" description="Helical" evidence="6">
    <location>
        <begin position="80"/>
        <end position="98"/>
    </location>
</feature>
<organism evidence="7 8">
    <name type="scientific">Streptosporangium sandarakinum</name>
    <dbReference type="NCBI Taxonomy" id="1260955"/>
    <lineage>
        <taxon>Bacteria</taxon>
        <taxon>Bacillati</taxon>
        <taxon>Actinomycetota</taxon>
        <taxon>Actinomycetes</taxon>
        <taxon>Streptosporangiales</taxon>
        <taxon>Streptosporangiaceae</taxon>
        <taxon>Streptosporangium</taxon>
    </lineage>
</organism>
<dbReference type="AlphaFoldDB" id="A0A852UXD2"/>
<feature type="transmembrane region" description="Helical" evidence="6">
    <location>
        <begin position="336"/>
        <end position="357"/>
    </location>
</feature>
<name>A0A852UXD2_9ACTN</name>
<keyword evidence="5 6" id="KW-0472">Membrane</keyword>
<accession>A0A852UXD2</accession>
<dbReference type="InterPro" id="IPR022369">
    <property type="entry name" value="Integral_membrane_TerC_rswitch"/>
</dbReference>
<keyword evidence="3 6" id="KW-0812">Transmembrane</keyword>
<dbReference type="RefSeq" id="WP_246423978.1">
    <property type="nucleotide sequence ID" value="NZ_JACCCO010000001.1"/>
</dbReference>
<gene>
    <name evidence="7" type="ORF">HDA43_002759</name>
</gene>